<proteinExistence type="predicted"/>
<feature type="domain" description="HTH cro/C1-type" evidence="1">
    <location>
        <begin position="91"/>
        <end position="112"/>
    </location>
</feature>
<dbReference type="RefSeq" id="WP_307112370.1">
    <property type="nucleotide sequence ID" value="NZ_JAURUE010000003.1"/>
</dbReference>
<sequence>MNPQPITKAAREALRRRMTELGSPIGAIAQEMRAAFGVRPREAWRHAYGWSQQDVADRVYAKSAELGHVISADGSIVGKWEKWPLSGSSSRRPTITVLNALAEVFGCTIEALLDLEDRRALPDSDRAILNRLAPAEPHGADLVRLAADESMTWARWADSSNVGDLTLHQLLGQAQLLASEYLKPDSNPLTLFSRTRTLRDRVFSLLEGHQHPHQTSDLYMVGGYVCGLLAWISSDLGHVAEAEAQGLTAWLCAELSRNNTLRSWVLSVRSKTAFWDGRMKDAIKHARHGAQYAPSGTATVLLACQQADAWSKLGAVEEAMAALALADAARDSSAGADDIGGLFACSPARQENYAAAVHLRIGQPAQALRAADHALELISAQPVRAYGTLAQIHISRAAAYLAMGEPEGTHEALLPVLALPPDRRLATVSDRLAEISTSLGQLRDAGRAGTGLRAAIEEFRSNSAPRRLALSPGQTAD</sequence>
<dbReference type="InterPro" id="IPR001387">
    <property type="entry name" value="Cro/C1-type_HTH"/>
</dbReference>
<reference evidence="2 3" key="1">
    <citation type="submission" date="2023-07" db="EMBL/GenBank/DDBJ databases">
        <title>Sequencing the genomes of 1000 actinobacteria strains.</title>
        <authorList>
            <person name="Klenk H.-P."/>
        </authorList>
    </citation>
    <scope>NUCLEOTIDE SEQUENCE [LARGE SCALE GENOMIC DNA]</scope>
    <source>
        <strain evidence="2 3">DSM 41600</strain>
    </source>
</reference>
<dbReference type="Gene3D" id="1.10.260.40">
    <property type="entry name" value="lambda repressor-like DNA-binding domains"/>
    <property type="match status" value="1"/>
</dbReference>
<evidence type="ECO:0000313" key="2">
    <source>
        <dbReference type="EMBL" id="MDP9616378.1"/>
    </source>
</evidence>
<dbReference type="CDD" id="cd00093">
    <property type="entry name" value="HTH_XRE"/>
    <property type="match status" value="1"/>
</dbReference>
<organism evidence="2 3">
    <name type="scientific">Streptomyces demainii</name>
    <dbReference type="NCBI Taxonomy" id="588122"/>
    <lineage>
        <taxon>Bacteria</taxon>
        <taxon>Bacillati</taxon>
        <taxon>Actinomycetota</taxon>
        <taxon>Actinomycetes</taxon>
        <taxon>Kitasatosporales</taxon>
        <taxon>Streptomycetaceae</taxon>
        <taxon>Streptomyces</taxon>
    </lineage>
</organism>
<dbReference type="InterPro" id="IPR011990">
    <property type="entry name" value="TPR-like_helical_dom_sf"/>
</dbReference>
<comment type="caution">
    <text evidence="2">The sequence shown here is derived from an EMBL/GenBank/DDBJ whole genome shotgun (WGS) entry which is preliminary data.</text>
</comment>
<dbReference type="InterPro" id="IPR010982">
    <property type="entry name" value="Lambda_DNA-bd_dom_sf"/>
</dbReference>
<name>A0ABT9L6P4_9ACTN</name>
<protein>
    <submittedName>
        <fullName evidence="2">Tetratricopeptide (TPR) repeat protein</fullName>
    </submittedName>
</protein>
<dbReference type="EMBL" id="JAURUE010000003">
    <property type="protein sequence ID" value="MDP9616378.1"/>
    <property type="molecule type" value="Genomic_DNA"/>
</dbReference>
<dbReference type="SUPFAM" id="SSF48452">
    <property type="entry name" value="TPR-like"/>
    <property type="match status" value="1"/>
</dbReference>
<dbReference type="Proteomes" id="UP001234880">
    <property type="component" value="Unassembled WGS sequence"/>
</dbReference>
<dbReference type="Gene3D" id="1.25.40.10">
    <property type="entry name" value="Tetratricopeptide repeat domain"/>
    <property type="match status" value="1"/>
</dbReference>
<accession>A0ABT9L6P4</accession>
<gene>
    <name evidence="2" type="ORF">JOF35_008736</name>
</gene>
<evidence type="ECO:0000313" key="3">
    <source>
        <dbReference type="Proteomes" id="UP001234880"/>
    </source>
</evidence>
<dbReference type="PROSITE" id="PS50943">
    <property type="entry name" value="HTH_CROC1"/>
    <property type="match status" value="1"/>
</dbReference>
<keyword evidence="3" id="KW-1185">Reference proteome</keyword>
<evidence type="ECO:0000259" key="1">
    <source>
        <dbReference type="PROSITE" id="PS50943"/>
    </source>
</evidence>